<dbReference type="Proteomes" id="UP000887579">
    <property type="component" value="Unplaced"/>
</dbReference>
<name>A0AC34FKA7_9BILA</name>
<dbReference type="WBParaSite" id="ES5_v2.g17806.t1">
    <property type="protein sequence ID" value="ES5_v2.g17806.t1"/>
    <property type="gene ID" value="ES5_v2.g17806"/>
</dbReference>
<protein>
    <submittedName>
        <fullName evidence="2">Gustatory receptor</fullName>
    </submittedName>
</protein>
<proteinExistence type="predicted"/>
<organism evidence="1 2">
    <name type="scientific">Panagrolaimus sp. ES5</name>
    <dbReference type="NCBI Taxonomy" id="591445"/>
    <lineage>
        <taxon>Eukaryota</taxon>
        <taxon>Metazoa</taxon>
        <taxon>Ecdysozoa</taxon>
        <taxon>Nematoda</taxon>
        <taxon>Chromadorea</taxon>
        <taxon>Rhabditida</taxon>
        <taxon>Tylenchina</taxon>
        <taxon>Panagrolaimomorpha</taxon>
        <taxon>Panagrolaimoidea</taxon>
        <taxon>Panagrolaimidae</taxon>
        <taxon>Panagrolaimus</taxon>
    </lineage>
</organism>
<evidence type="ECO:0000313" key="1">
    <source>
        <dbReference type="Proteomes" id="UP000887579"/>
    </source>
</evidence>
<accession>A0AC34FKA7</accession>
<evidence type="ECO:0000313" key="2">
    <source>
        <dbReference type="WBParaSite" id="ES5_v2.g17806.t1"/>
    </source>
</evidence>
<reference evidence="2" key="1">
    <citation type="submission" date="2022-11" db="UniProtKB">
        <authorList>
            <consortium name="WormBaseParasite"/>
        </authorList>
    </citation>
    <scope>IDENTIFICATION</scope>
</reference>
<sequence length="310" mass="35149">MTILSVHSVVAFVTLFMLARSNFYNEFSRKYTKVIHDEKPTGTPHAAAHIILGIFMSFFIISHLFFAYENSQTYDYYVTNVTNSSATFRNSLLGPTDVYRLDTIVVVWATYVSALALIIYNLVADTLVKTCEKLNSELKKAAEAGELEDHQTLNLYGNQQLKLLELASFGFSSFGALVTVTFIAGFLTHVLSAFVTRSFMEDILPLTKIFSFMFMALGLFLLLSGVKRTSDFANELSKTSNIILFEPTIFSNGNEKLSLIATNIVFRIEHSHYLPKVFSSFKINEKFFQRAFLLIPFIIEYLNAFKKEIP</sequence>